<proteinExistence type="predicted"/>
<evidence type="ECO:0000313" key="2">
    <source>
        <dbReference type="EMBL" id="MCH92566.1"/>
    </source>
</evidence>
<dbReference type="InterPro" id="IPR036397">
    <property type="entry name" value="RNaseH_sf"/>
</dbReference>
<dbReference type="SUPFAM" id="SSF53098">
    <property type="entry name" value="Ribonuclease H-like"/>
    <property type="match status" value="1"/>
</dbReference>
<dbReference type="Pfam" id="PF13456">
    <property type="entry name" value="RVT_3"/>
    <property type="match status" value="1"/>
</dbReference>
<reference evidence="2 3" key="1">
    <citation type="journal article" date="2018" name="Front. Plant Sci.">
        <title>Red Clover (Trifolium pratense) and Zigzag Clover (T. medium) - A Picture of Genomic Similarities and Differences.</title>
        <authorList>
            <person name="Dluhosova J."/>
            <person name="Istvanek J."/>
            <person name="Nedelnik J."/>
            <person name="Repkova J."/>
        </authorList>
    </citation>
    <scope>NUCLEOTIDE SEQUENCE [LARGE SCALE GENOMIC DNA]</scope>
    <source>
        <strain evidence="3">cv. 10/8</strain>
        <tissue evidence="2">Leaf</tissue>
    </source>
</reference>
<comment type="caution">
    <text evidence="2">The sequence shown here is derived from an EMBL/GenBank/DDBJ whole genome shotgun (WGS) entry which is preliminary data.</text>
</comment>
<dbReference type="InterPro" id="IPR002156">
    <property type="entry name" value="RNaseH_domain"/>
</dbReference>
<protein>
    <submittedName>
        <fullName evidence="2">Gag-pol polyprotein</fullName>
    </submittedName>
</protein>
<sequence length="151" mass="17300">MEVKDLKAKSDSQLVTNQVSGEFQEKDPQLVKYLEGVQSLAKFFNSFELIYVPREQNARAGLLSKLASTKKPGSHRTFIQETISTPSIDVAQSMMVVEEEDWRSPIIQYLQKDDLPKEREEAFKIRKMAAWYSMVGGKLYKRGFSTPMLLC</sequence>
<organism evidence="2 3">
    <name type="scientific">Trifolium medium</name>
    <dbReference type="NCBI Taxonomy" id="97028"/>
    <lineage>
        <taxon>Eukaryota</taxon>
        <taxon>Viridiplantae</taxon>
        <taxon>Streptophyta</taxon>
        <taxon>Embryophyta</taxon>
        <taxon>Tracheophyta</taxon>
        <taxon>Spermatophyta</taxon>
        <taxon>Magnoliopsida</taxon>
        <taxon>eudicotyledons</taxon>
        <taxon>Gunneridae</taxon>
        <taxon>Pentapetalae</taxon>
        <taxon>rosids</taxon>
        <taxon>fabids</taxon>
        <taxon>Fabales</taxon>
        <taxon>Fabaceae</taxon>
        <taxon>Papilionoideae</taxon>
        <taxon>50 kb inversion clade</taxon>
        <taxon>NPAAA clade</taxon>
        <taxon>Hologalegina</taxon>
        <taxon>IRL clade</taxon>
        <taxon>Trifolieae</taxon>
        <taxon>Trifolium</taxon>
    </lineage>
</organism>
<dbReference type="EMBL" id="LXQA010022956">
    <property type="protein sequence ID" value="MCH92566.1"/>
    <property type="molecule type" value="Genomic_DNA"/>
</dbReference>
<evidence type="ECO:0000259" key="1">
    <source>
        <dbReference type="Pfam" id="PF13456"/>
    </source>
</evidence>
<dbReference type="PANTHER" id="PTHR48475:SF2">
    <property type="entry name" value="RIBONUCLEASE H"/>
    <property type="match status" value="1"/>
</dbReference>
<gene>
    <name evidence="2" type="ORF">A2U01_0013506</name>
</gene>
<accession>A0A392MYE5</accession>
<dbReference type="PANTHER" id="PTHR48475">
    <property type="entry name" value="RIBONUCLEASE H"/>
    <property type="match status" value="1"/>
</dbReference>
<dbReference type="GO" id="GO:0004523">
    <property type="term" value="F:RNA-DNA hybrid ribonuclease activity"/>
    <property type="evidence" value="ECO:0007669"/>
    <property type="project" value="InterPro"/>
</dbReference>
<dbReference type="Proteomes" id="UP000265520">
    <property type="component" value="Unassembled WGS sequence"/>
</dbReference>
<dbReference type="GO" id="GO:0003676">
    <property type="term" value="F:nucleic acid binding"/>
    <property type="evidence" value="ECO:0007669"/>
    <property type="project" value="InterPro"/>
</dbReference>
<evidence type="ECO:0000313" key="3">
    <source>
        <dbReference type="Proteomes" id="UP000265520"/>
    </source>
</evidence>
<dbReference type="InterPro" id="IPR012337">
    <property type="entry name" value="RNaseH-like_sf"/>
</dbReference>
<dbReference type="Gene3D" id="3.30.420.10">
    <property type="entry name" value="Ribonuclease H-like superfamily/Ribonuclease H"/>
    <property type="match status" value="1"/>
</dbReference>
<dbReference type="AlphaFoldDB" id="A0A392MYE5"/>
<feature type="domain" description="RNase H type-1" evidence="1">
    <location>
        <begin position="3"/>
        <end position="66"/>
    </location>
</feature>
<name>A0A392MYE5_9FABA</name>
<keyword evidence="3" id="KW-1185">Reference proteome</keyword>
<feature type="non-terminal residue" evidence="2">
    <location>
        <position position="151"/>
    </location>
</feature>